<keyword evidence="8 11" id="KW-0414">Isoprene biosynthesis</keyword>
<comment type="subunit">
    <text evidence="10 11">Homooctamer. Dimer of tetramers.</text>
</comment>
<feature type="binding site" evidence="11">
    <location>
        <begin position="317"/>
        <end position="318"/>
    </location>
    <ligand>
        <name>FMN</name>
        <dbReference type="ChEBI" id="CHEBI:58210"/>
    </ligand>
</feature>
<keyword evidence="7 11" id="KW-0521">NADP</keyword>
<evidence type="ECO:0000256" key="9">
    <source>
        <dbReference type="ARBA" id="ARBA00023235"/>
    </source>
</evidence>
<evidence type="ECO:0000313" key="13">
    <source>
        <dbReference type="EMBL" id="CAL28753.1"/>
    </source>
</evidence>
<dbReference type="PIRSF" id="PIRSF003314">
    <property type="entry name" value="IPP_isomerase"/>
    <property type="match status" value="1"/>
</dbReference>
<dbReference type="GO" id="GO:0004452">
    <property type="term" value="F:isopentenyl-diphosphate delta-isomerase activity"/>
    <property type="evidence" value="ECO:0007669"/>
    <property type="project" value="UniProtKB-UniRule"/>
</dbReference>
<keyword evidence="14" id="KW-1185">Reference proteome</keyword>
<feature type="binding site" evidence="11">
    <location>
        <begin position="296"/>
        <end position="298"/>
    </location>
    <ligand>
        <name>FMN</name>
        <dbReference type="ChEBI" id="CHEBI:58210"/>
    </ligand>
</feature>
<evidence type="ECO:0000256" key="2">
    <source>
        <dbReference type="ARBA" id="ARBA00022490"/>
    </source>
</evidence>
<keyword evidence="2 11" id="KW-0963">Cytoplasm</keyword>
<evidence type="ECO:0000256" key="5">
    <source>
        <dbReference type="ARBA" id="ARBA00022723"/>
    </source>
</evidence>
<evidence type="ECO:0000256" key="1">
    <source>
        <dbReference type="ARBA" id="ARBA00001917"/>
    </source>
</evidence>
<organism evidence="13 14">
    <name type="scientific">Staphylococcus carnosus (strain TM300)</name>
    <dbReference type="NCBI Taxonomy" id="396513"/>
    <lineage>
        <taxon>Bacteria</taxon>
        <taxon>Bacillati</taxon>
        <taxon>Bacillota</taxon>
        <taxon>Bacilli</taxon>
        <taxon>Bacillales</taxon>
        <taxon>Staphylococcaceae</taxon>
        <taxon>Staphylococcus</taxon>
    </lineage>
</organism>
<dbReference type="InterPro" id="IPR000262">
    <property type="entry name" value="FMN-dep_DH"/>
</dbReference>
<evidence type="ECO:0000313" key="14">
    <source>
        <dbReference type="Proteomes" id="UP000000444"/>
    </source>
</evidence>
<comment type="similarity">
    <text evidence="11">Belongs to the IPP isomerase type 2 family.</text>
</comment>
<feature type="binding site" evidence="11">
    <location>
        <position position="245"/>
    </location>
    <ligand>
        <name>FMN</name>
        <dbReference type="ChEBI" id="CHEBI:58210"/>
    </ligand>
</feature>
<comment type="cofactor">
    <cofactor evidence="1 11">
        <name>FMN</name>
        <dbReference type="ChEBI" id="CHEBI:58210"/>
    </cofactor>
</comment>
<dbReference type="InterPro" id="IPR013785">
    <property type="entry name" value="Aldolase_TIM"/>
</dbReference>
<reference evidence="13 14" key="1">
    <citation type="journal article" date="2009" name="Appl. Environ. Microbiol.">
        <title>Genome analysis of the meat starter culture bacterium Staphylococcus carnosus TM300.</title>
        <authorList>
            <person name="Rosenstein R."/>
            <person name="Nerz C."/>
            <person name="Biswas L."/>
            <person name="Resch A."/>
            <person name="Raddatz G."/>
            <person name="Schuster S.C."/>
            <person name="Goetz F."/>
        </authorList>
    </citation>
    <scope>NUCLEOTIDE SEQUENCE [LARGE SCALE GENOMIC DNA]</scope>
    <source>
        <strain evidence="13 14">TM300</strain>
    </source>
</reference>
<feature type="binding site" evidence="11">
    <location>
        <position position="220"/>
    </location>
    <ligand>
        <name>FMN</name>
        <dbReference type="ChEBI" id="CHEBI:58210"/>
    </ligand>
</feature>
<feature type="binding site" evidence="11">
    <location>
        <position position="129"/>
    </location>
    <ligand>
        <name>FMN</name>
        <dbReference type="ChEBI" id="CHEBI:58210"/>
    </ligand>
</feature>
<dbReference type="eggNOG" id="COG1304">
    <property type="taxonomic scope" value="Bacteria"/>
</dbReference>
<dbReference type="CDD" id="cd02811">
    <property type="entry name" value="IDI-2_FMN"/>
    <property type="match status" value="1"/>
</dbReference>
<keyword evidence="3 11" id="KW-0285">Flavoprotein</keyword>
<gene>
    <name evidence="11 13" type="primary">fni</name>
    <name evidence="13" type="ordered locus">Sca_1847</name>
</gene>
<dbReference type="EMBL" id="AM295250">
    <property type="protein sequence ID" value="CAL28753.1"/>
    <property type="molecule type" value="Genomic_DNA"/>
</dbReference>
<feature type="binding site" evidence="11">
    <location>
        <position position="250"/>
    </location>
    <ligand>
        <name>FMN</name>
        <dbReference type="ChEBI" id="CHEBI:58210"/>
    </ligand>
</feature>
<protein>
    <recommendedName>
        <fullName evidence="11">Isopentenyl-diphosphate delta-isomerase</fullName>
        <shortName evidence="11">IPP isomerase</shortName>
        <ecNumber evidence="11">5.3.3.2</ecNumber>
    </recommendedName>
    <alternativeName>
        <fullName evidence="11">Isopentenyl diphosphate:dimethylallyl diphosphate isomerase</fullName>
    </alternativeName>
    <alternativeName>
        <fullName evidence="11">Isopentenyl pyrophosphate isomerase</fullName>
    </alternativeName>
    <alternativeName>
        <fullName evidence="11">Type 2 isopentenyl diphosphate isomerase</fullName>
        <shortName evidence="11">IDI-2</shortName>
    </alternativeName>
</protein>
<feature type="domain" description="FMN-dependent dehydrogenase" evidence="12">
    <location>
        <begin position="196"/>
        <end position="360"/>
    </location>
</feature>
<dbReference type="Gene3D" id="3.20.20.70">
    <property type="entry name" value="Aldolase class I"/>
    <property type="match status" value="1"/>
</dbReference>
<comment type="catalytic activity">
    <reaction evidence="11">
        <text>isopentenyl diphosphate = dimethylallyl diphosphate</text>
        <dbReference type="Rhea" id="RHEA:23284"/>
        <dbReference type="ChEBI" id="CHEBI:57623"/>
        <dbReference type="ChEBI" id="CHEBI:128769"/>
        <dbReference type="EC" id="5.3.3.2"/>
    </reaction>
</comment>
<dbReference type="EC" id="5.3.3.2" evidence="11"/>
<dbReference type="GO" id="GO:0070402">
    <property type="term" value="F:NADPH binding"/>
    <property type="evidence" value="ECO:0007669"/>
    <property type="project" value="UniProtKB-UniRule"/>
</dbReference>
<dbReference type="Proteomes" id="UP000000444">
    <property type="component" value="Chromosome"/>
</dbReference>
<dbReference type="GO" id="GO:0008299">
    <property type="term" value="P:isoprenoid biosynthetic process"/>
    <property type="evidence" value="ECO:0007669"/>
    <property type="project" value="UniProtKB-UniRule"/>
</dbReference>
<keyword evidence="9 11" id="KW-0413">Isomerase</keyword>
<evidence type="ECO:0000259" key="12">
    <source>
        <dbReference type="Pfam" id="PF01070"/>
    </source>
</evidence>
<dbReference type="GO" id="GO:0016491">
    <property type="term" value="F:oxidoreductase activity"/>
    <property type="evidence" value="ECO:0007669"/>
    <property type="project" value="InterPro"/>
</dbReference>
<feature type="binding site" evidence="11">
    <location>
        <begin position="43"/>
        <end position="44"/>
    </location>
    <ligand>
        <name>substrate</name>
    </ligand>
</feature>
<evidence type="ECO:0000256" key="6">
    <source>
        <dbReference type="ARBA" id="ARBA00022842"/>
    </source>
</evidence>
<comment type="function">
    <text evidence="11">Involved in the biosynthesis of isoprenoids. Catalyzes the 1,3-allylic rearrangement of the homoallylic substrate isopentenyl (IPP) to its allylic isomer, dimethylallyl diphosphate (DMAPP).</text>
</comment>
<feature type="binding site" evidence="11">
    <location>
        <position position="188"/>
    </location>
    <ligand>
        <name>substrate</name>
    </ligand>
</feature>
<dbReference type="PANTHER" id="PTHR43665">
    <property type="entry name" value="ISOPENTENYL-DIPHOSPHATE DELTA-ISOMERASE"/>
    <property type="match status" value="1"/>
</dbReference>
<dbReference type="AlphaFoldDB" id="B9DLQ5"/>
<accession>B9DLQ5</accession>
<dbReference type="KEGG" id="sca:SCA_1847"/>
<dbReference type="GO" id="GO:0005737">
    <property type="term" value="C:cytoplasm"/>
    <property type="evidence" value="ECO:0007669"/>
    <property type="project" value="UniProtKB-SubCell"/>
</dbReference>
<dbReference type="Pfam" id="PF01070">
    <property type="entry name" value="FMN_dh"/>
    <property type="match status" value="1"/>
</dbReference>
<comment type="cofactor">
    <cofactor evidence="11">
        <name>NADPH</name>
        <dbReference type="ChEBI" id="CHEBI:57783"/>
    </cofactor>
</comment>
<evidence type="ECO:0000256" key="7">
    <source>
        <dbReference type="ARBA" id="ARBA00022857"/>
    </source>
</evidence>
<dbReference type="GO" id="GO:0000287">
    <property type="term" value="F:magnesium ion binding"/>
    <property type="evidence" value="ECO:0007669"/>
    <property type="project" value="UniProtKB-UniRule"/>
</dbReference>
<dbReference type="NCBIfam" id="TIGR02151">
    <property type="entry name" value="IPP_isom_2"/>
    <property type="match status" value="1"/>
</dbReference>
<evidence type="ECO:0000256" key="8">
    <source>
        <dbReference type="ARBA" id="ARBA00023229"/>
    </source>
</evidence>
<feature type="binding site" evidence="11">
    <location>
        <position position="158"/>
    </location>
    <ligand>
        <name>FMN</name>
        <dbReference type="ChEBI" id="CHEBI:58210"/>
    </ligand>
</feature>
<evidence type="ECO:0000256" key="4">
    <source>
        <dbReference type="ARBA" id="ARBA00022643"/>
    </source>
</evidence>
<feature type="binding site" evidence="11">
    <location>
        <position position="189"/>
    </location>
    <ligand>
        <name>Mg(2+)</name>
        <dbReference type="ChEBI" id="CHEBI:18420"/>
    </ligand>
</feature>
<proteinExistence type="inferred from homology"/>
<comment type="caution">
    <text evidence="11">Lacks conserved residue(s) required for the propagation of feature annotation.</text>
</comment>
<comment type="subcellular location">
    <subcellularLocation>
        <location evidence="11">Cytoplasm</location>
    </subcellularLocation>
</comment>
<keyword evidence="4 11" id="KW-0288">FMN</keyword>
<dbReference type="HAMAP" id="MF_00354">
    <property type="entry name" value="Idi_2"/>
    <property type="match status" value="1"/>
</dbReference>
<dbReference type="PANTHER" id="PTHR43665:SF1">
    <property type="entry name" value="ISOPENTENYL-DIPHOSPHATE DELTA-ISOMERASE"/>
    <property type="match status" value="1"/>
</dbReference>
<evidence type="ECO:0000256" key="10">
    <source>
        <dbReference type="ARBA" id="ARBA00025810"/>
    </source>
</evidence>
<keyword evidence="5 11" id="KW-0479">Metal-binding</keyword>
<comment type="cofactor">
    <cofactor evidence="11">
        <name>Mg(2+)</name>
        <dbReference type="ChEBI" id="CHEBI:18420"/>
    </cofactor>
</comment>
<feature type="binding site" evidence="11">
    <location>
        <begin position="129"/>
        <end position="131"/>
    </location>
    <ligand>
        <name>substrate</name>
    </ligand>
</feature>
<feature type="binding site" evidence="11">
    <location>
        <begin position="99"/>
        <end position="101"/>
    </location>
    <ligand>
        <name>FMN</name>
        <dbReference type="ChEBI" id="CHEBI:58210"/>
    </ligand>
</feature>
<dbReference type="HOGENOM" id="CLU_065515_0_0_9"/>
<evidence type="ECO:0000256" key="11">
    <source>
        <dbReference type="HAMAP-Rule" id="MF_00354"/>
    </source>
</evidence>
<dbReference type="SUPFAM" id="SSF51395">
    <property type="entry name" value="FMN-linked oxidoreductases"/>
    <property type="match status" value="1"/>
</dbReference>
<keyword evidence="6 11" id="KW-0460">Magnesium</keyword>
<name>B9DLQ5_STACT</name>
<sequence length="380" mass="42377">MIFDIVSSKWVAEASIDWYTYNIISLREQKVGNAMSDSKREQRKDDHVKIAMAQNDPQLTDFDKVRFVHHSIPSIDVDQVDLSVNLPDFSMSSPLYINAMTGGSEWTKQINEKLAVVARETGLAIAVGSTHAALRNHKMASSFDIVRKTNPDGIIFSNVGADVPADLAKQSVEMLQANALQVHVNSPQELVMPEGNRTFSNWMENLSEIVQTVNVPVIVKEVGFGMSRELIQDLKEIGIRYVDVSGRGGTNFVNIENERRQLKDMSYLQNWGQSTVESLLESKNLQNQVTVFASGGVRNPLDAIKCLALGAEAVGMSRPFLEQVENNGITQTVEFVEEFIEQMKKIAVMVNAQNIEALHQTEVVLDPSLKSWVEQRGLDK</sequence>
<dbReference type="InterPro" id="IPR011179">
    <property type="entry name" value="IPdP_isomerase"/>
</dbReference>
<dbReference type="GO" id="GO:0010181">
    <property type="term" value="F:FMN binding"/>
    <property type="evidence" value="ECO:0007669"/>
    <property type="project" value="UniProtKB-UniRule"/>
</dbReference>
<evidence type="ECO:0000256" key="3">
    <source>
        <dbReference type="ARBA" id="ARBA00022630"/>
    </source>
</evidence>